<sequence length="38" mass="4026">MVTQNAHPPLRCLNLLLGSRSSRCSLCTASASQQRPAG</sequence>
<organism evidence="1">
    <name type="scientific">uncultured Nocardioidaceae bacterium</name>
    <dbReference type="NCBI Taxonomy" id="253824"/>
    <lineage>
        <taxon>Bacteria</taxon>
        <taxon>Bacillati</taxon>
        <taxon>Actinomycetota</taxon>
        <taxon>Actinomycetes</taxon>
        <taxon>Propionibacteriales</taxon>
        <taxon>Nocardioidaceae</taxon>
        <taxon>environmental samples</taxon>
    </lineage>
</organism>
<accession>A0A6J4LTS7</accession>
<name>A0A6J4LTS7_9ACTN</name>
<reference evidence="1" key="1">
    <citation type="submission" date="2020-02" db="EMBL/GenBank/DDBJ databases">
        <authorList>
            <person name="Meier V. D."/>
        </authorList>
    </citation>
    <scope>NUCLEOTIDE SEQUENCE</scope>
    <source>
        <strain evidence="1">AVDCRST_MAG72</strain>
    </source>
</reference>
<proteinExistence type="predicted"/>
<gene>
    <name evidence="1" type="ORF">AVDCRST_MAG72-889</name>
</gene>
<evidence type="ECO:0000313" key="1">
    <source>
        <dbReference type="EMBL" id="CAA9342176.1"/>
    </source>
</evidence>
<dbReference type="EMBL" id="CADCUJ010000039">
    <property type="protein sequence ID" value="CAA9342176.1"/>
    <property type="molecule type" value="Genomic_DNA"/>
</dbReference>
<dbReference type="AlphaFoldDB" id="A0A6J4LTS7"/>
<protein>
    <submittedName>
        <fullName evidence="1">Uncharacterized protein</fullName>
    </submittedName>
</protein>